<name>A0ACB9ZN66_CATRO</name>
<proteinExistence type="predicted"/>
<evidence type="ECO:0000313" key="1">
    <source>
        <dbReference type="EMBL" id="KAI5649038.1"/>
    </source>
</evidence>
<protein>
    <submittedName>
        <fullName evidence="1">Uncharacterized protein</fullName>
    </submittedName>
</protein>
<dbReference type="Proteomes" id="UP001060085">
    <property type="component" value="Linkage Group LG08"/>
</dbReference>
<accession>A0ACB9ZN66</accession>
<gene>
    <name evidence="1" type="ORF">M9H77_35043</name>
</gene>
<sequence length="513" mass="57775">MYFEKKTKKHKLFSEVTTKQIIVKIVHLFHAPNCTTTFPSIPTLFSLQNSNRPDFTRTLAAASGMLLDYCCCFGGRSSGDVADHDPVLLVSGIAGSILHSKKKILGISYETRVWVRFLLADLEFRRELWALYNPETGYAEPLEKGIEIVVPQDDHGLYAIDILDPSLIVKLVHLSEVYHFHDMIDMLVGCGYEKGTTLFGYGYDFRQSNRIHKAMNGLKEKLDAAYKASGGRKVNIISHSMGGLLVSCFMYLHKDVFAKYVNKWITIATPFQGAPGCINDSLLTGLQFVDGFESNFFVSRWTMHQLLVECPSIYEMLPNPGFRWEKQPKIQVWRQKSENEESSVVLESYGPSESVKLFDEALKQNELNYDGKNVAIPFNFSILQWAEGTREILNYAQLPEGVSFYNIYGTSYDTPFDVCYGSETSPICEISDVCHTMPKYSYVDGDGTVPTESAQADNFKAVERVGIDASHRGLLCDKKVFETIQKWLGVAPLKVKLQTRTSKVIDACSNCDS</sequence>
<organism evidence="1 2">
    <name type="scientific">Catharanthus roseus</name>
    <name type="common">Madagascar periwinkle</name>
    <name type="synonym">Vinca rosea</name>
    <dbReference type="NCBI Taxonomy" id="4058"/>
    <lineage>
        <taxon>Eukaryota</taxon>
        <taxon>Viridiplantae</taxon>
        <taxon>Streptophyta</taxon>
        <taxon>Embryophyta</taxon>
        <taxon>Tracheophyta</taxon>
        <taxon>Spermatophyta</taxon>
        <taxon>Magnoliopsida</taxon>
        <taxon>eudicotyledons</taxon>
        <taxon>Gunneridae</taxon>
        <taxon>Pentapetalae</taxon>
        <taxon>asterids</taxon>
        <taxon>lamiids</taxon>
        <taxon>Gentianales</taxon>
        <taxon>Apocynaceae</taxon>
        <taxon>Rauvolfioideae</taxon>
        <taxon>Vinceae</taxon>
        <taxon>Catharanthinae</taxon>
        <taxon>Catharanthus</taxon>
    </lineage>
</organism>
<evidence type="ECO:0000313" key="2">
    <source>
        <dbReference type="Proteomes" id="UP001060085"/>
    </source>
</evidence>
<comment type="caution">
    <text evidence="1">The sequence shown here is derived from an EMBL/GenBank/DDBJ whole genome shotgun (WGS) entry which is preliminary data.</text>
</comment>
<keyword evidence="2" id="KW-1185">Reference proteome</keyword>
<reference evidence="2" key="1">
    <citation type="journal article" date="2023" name="Nat. Plants">
        <title>Single-cell RNA sequencing provides a high-resolution roadmap for understanding the multicellular compartmentation of specialized metabolism.</title>
        <authorList>
            <person name="Sun S."/>
            <person name="Shen X."/>
            <person name="Li Y."/>
            <person name="Li Y."/>
            <person name="Wang S."/>
            <person name="Li R."/>
            <person name="Zhang H."/>
            <person name="Shen G."/>
            <person name="Guo B."/>
            <person name="Wei J."/>
            <person name="Xu J."/>
            <person name="St-Pierre B."/>
            <person name="Chen S."/>
            <person name="Sun C."/>
        </authorList>
    </citation>
    <scope>NUCLEOTIDE SEQUENCE [LARGE SCALE GENOMIC DNA]</scope>
</reference>
<dbReference type="EMBL" id="CM044708">
    <property type="protein sequence ID" value="KAI5649038.1"/>
    <property type="molecule type" value="Genomic_DNA"/>
</dbReference>